<evidence type="ECO:0000259" key="2">
    <source>
        <dbReference type="PROSITE" id="PS50003"/>
    </source>
</evidence>
<dbReference type="InterPro" id="IPR000219">
    <property type="entry name" value="DH_dom"/>
</dbReference>
<organism evidence="4 5">
    <name type="scientific">Acanthamoeba castellanii (strain ATCC 30010 / Neff)</name>
    <dbReference type="NCBI Taxonomy" id="1257118"/>
    <lineage>
        <taxon>Eukaryota</taxon>
        <taxon>Amoebozoa</taxon>
        <taxon>Discosea</taxon>
        <taxon>Longamoebia</taxon>
        <taxon>Centramoebida</taxon>
        <taxon>Acanthamoebidae</taxon>
        <taxon>Acanthamoeba</taxon>
    </lineage>
</organism>
<dbReference type="InterPro" id="IPR055251">
    <property type="entry name" value="SOS1_NGEF_PH"/>
</dbReference>
<dbReference type="GO" id="GO:0005085">
    <property type="term" value="F:guanyl-nucleotide exchange factor activity"/>
    <property type="evidence" value="ECO:0007669"/>
    <property type="project" value="InterPro"/>
</dbReference>
<dbReference type="SMART" id="SM00325">
    <property type="entry name" value="RhoGEF"/>
    <property type="match status" value="1"/>
</dbReference>
<dbReference type="PANTHER" id="PTHR12673:SF159">
    <property type="entry name" value="LD03170P"/>
    <property type="match status" value="1"/>
</dbReference>
<dbReference type="InterPro" id="IPR051092">
    <property type="entry name" value="FYVE_RhoGEF_PH"/>
</dbReference>
<dbReference type="PROSITE" id="PS50010">
    <property type="entry name" value="DH_2"/>
    <property type="match status" value="1"/>
</dbReference>
<dbReference type="Pfam" id="PF00621">
    <property type="entry name" value="RhoGEF"/>
    <property type="match status" value="1"/>
</dbReference>
<gene>
    <name evidence="4" type="ORF">ACA1_203010</name>
</gene>
<name>L8GTP3_ACACF</name>
<feature type="region of interest" description="Disordered" evidence="1">
    <location>
        <begin position="1"/>
        <end position="186"/>
    </location>
</feature>
<dbReference type="EMBL" id="KB008001">
    <property type="protein sequence ID" value="ELR16297.1"/>
    <property type="molecule type" value="Genomic_DNA"/>
</dbReference>
<evidence type="ECO:0000313" key="4">
    <source>
        <dbReference type="EMBL" id="ELR16297.1"/>
    </source>
</evidence>
<dbReference type="RefSeq" id="XP_004338310.1">
    <property type="nucleotide sequence ID" value="XM_004338262.1"/>
</dbReference>
<dbReference type="Gene3D" id="1.20.900.10">
    <property type="entry name" value="Dbl homology (DH) domain"/>
    <property type="match status" value="1"/>
</dbReference>
<dbReference type="Pfam" id="PF22697">
    <property type="entry name" value="SOS1_NGEF_PH"/>
    <property type="match status" value="1"/>
</dbReference>
<dbReference type="Gene3D" id="2.30.29.30">
    <property type="entry name" value="Pleckstrin-homology domain (PH domain)/Phosphotyrosine-binding domain (PTB)"/>
    <property type="match status" value="1"/>
</dbReference>
<protein>
    <submittedName>
        <fullName evidence="4">RhoGEF domain containing protein</fullName>
    </submittedName>
</protein>
<dbReference type="GO" id="GO:0005737">
    <property type="term" value="C:cytoplasm"/>
    <property type="evidence" value="ECO:0007669"/>
    <property type="project" value="TreeGrafter"/>
</dbReference>
<sequence>MESTDGALATKKQPVGLPLWRGGSAPQAAPGRHSPLLDDRPLPPSPPPHEPLQPVRRAWGGGAVPLVAGSPLPDMGAFSYSSYPSTLPALGSPIPEPQQQKEDEEKIEKDEDEPTSNYKKEEDVGWISVESAHVGAIAPLPPSPRPPQAVEEEKEGEAHNAPGQELPRPDLGSPVGGTASRPTSTGVAAGSYDIAISAPFDFPRDDTQGFSTFAPSYAGRVAQPPGKQERGEQEHSNTALWSKVALLPAGLLSHSVELLGNRSDTLGFAQAKPDSPNAEIAAAFPGLPRQFEGSARVKKARPPPPDSSSRRPLSVTSTSTTLGDYALTPEDQAFWLEHERSLVLAQSCIRRRQAMRVYPRHRKRHRIALELWTTEQTYIKALQQCTQIRKRLESHQPKPILSALEIKAHSAFPLQPLARIETIFSETETILLYATVLEGKLRQQLEHWHVDQTLAHVFTEIQPYFKVYNRYMIQYNASLTAFKHALQSSSFQQFLEACAEDFVHTDLPSILIMPVQRIPRYILLLDALVAHTPTTHIDYADLCQALDVMKRFTESANQTQRNYERYQAILRLHELLQPQIPNLVVPSRVFQGAGSLLMLDGSRVMRRNQRKVRQVFLFNDLLVVTKHLRSENKYHLKVLVFLASVQLDHNPPVPGEEGERCFLLRSRKRPEQSLLLEARSMEDKMAWVIAIERATYLLAQPRTTQNLPS</sequence>
<dbReference type="KEGG" id="acan:ACA1_203010"/>
<feature type="domain" description="PH" evidence="2">
    <location>
        <begin position="589"/>
        <end position="696"/>
    </location>
</feature>
<dbReference type="VEuPathDB" id="AmoebaDB:ACA1_203010"/>
<dbReference type="SUPFAM" id="SSF48065">
    <property type="entry name" value="DBL homology domain (DH-domain)"/>
    <property type="match status" value="1"/>
</dbReference>
<accession>L8GTP3</accession>
<dbReference type="CDD" id="cd00160">
    <property type="entry name" value="RhoGEF"/>
    <property type="match status" value="1"/>
</dbReference>
<keyword evidence="5" id="KW-1185">Reference proteome</keyword>
<dbReference type="SMART" id="SM00233">
    <property type="entry name" value="PH"/>
    <property type="match status" value="1"/>
</dbReference>
<dbReference type="SUPFAM" id="SSF50729">
    <property type="entry name" value="PH domain-like"/>
    <property type="match status" value="1"/>
</dbReference>
<dbReference type="GeneID" id="14917037"/>
<evidence type="ECO:0000256" key="1">
    <source>
        <dbReference type="SAM" id="MobiDB-lite"/>
    </source>
</evidence>
<dbReference type="AlphaFoldDB" id="L8GTP3"/>
<feature type="region of interest" description="Disordered" evidence="1">
    <location>
        <begin position="206"/>
        <end position="233"/>
    </location>
</feature>
<dbReference type="PANTHER" id="PTHR12673">
    <property type="entry name" value="FACIOGENITAL DYSPLASIA PROTEIN"/>
    <property type="match status" value="1"/>
</dbReference>
<reference evidence="4 5" key="1">
    <citation type="journal article" date="2013" name="Genome Biol.">
        <title>Genome of Acanthamoeba castellanii highlights extensive lateral gene transfer and early evolution of tyrosine kinase signaling.</title>
        <authorList>
            <person name="Clarke M."/>
            <person name="Lohan A.J."/>
            <person name="Liu B."/>
            <person name="Lagkouvardos I."/>
            <person name="Roy S."/>
            <person name="Zafar N."/>
            <person name="Bertelli C."/>
            <person name="Schilde C."/>
            <person name="Kianianmomeni A."/>
            <person name="Burglin T.R."/>
            <person name="Frech C."/>
            <person name="Turcotte B."/>
            <person name="Kopec K.O."/>
            <person name="Synnott J.M."/>
            <person name="Choo C."/>
            <person name="Paponov I."/>
            <person name="Finkler A."/>
            <person name="Soon Heng Tan C."/>
            <person name="Hutchins A.P."/>
            <person name="Weinmeier T."/>
            <person name="Rattei T."/>
            <person name="Chu J.S."/>
            <person name="Gimenez G."/>
            <person name="Irimia M."/>
            <person name="Rigden D.J."/>
            <person name="Fitzpatrick D.A."/>
            <person name="Lorenzo-Morales J."/>
            <person name="Bateman A."/>
            <person name="Chiu C.H."/>
            <person name="Tang P."/>
            <person name="Hegemann P."/>
            <person name="Fromm H."/>
            <person name="Raoult D."/>
            <person name="Greub G."/>
            <person name="Miranda-Saavedra D."/>
            <person name="Chen N."/>
            <person name="Nash P."/>
            <person name="Ginger M.L."/>
            <person name="Horn M."/>
            <person name="Schaap P."/>
            <person name="Caler L."/>
            <person name="Loftus B."/>
        </authorList>
    </citation>
    <scope>NUCLEOTIDE SEQUENCE [LARGE SCALE GENOMIC DNA]</scope>
    <source>
        <strain evidence="4 5">Neff</strain>
    </source>
</reference>
<feature type="domain" description="DH" evidence="3">
    <location>
        <begin position="363"/>
        <end position="559"/>
    </location>
</feature>
<proteinExistence type="predicted"/>
<dbReference type="Proteomes" id="UP000011083">
    <property type="component" value="Unassembled WGS sequence"/>
</dbReference>
<feature type="compositionally biased region" description="Pro residues" evidence="1">
    <location>
        <begin position="42"/>
        <end position="51"/>
    </location>
</feature>
<feature type="compositionally biased region" description="Basic and acidic residues" evidence="1">
    <location>
        <begin position="99"/>
        <end position="109"/>
    </location>
</feature>
<evidence type="ECO:0000259" key="3">
    <source>
        <dbReference type="PROSITE" id="PS50010"/>
    </source>
</evidence>
<dbReference type="PROSITE" id="PS50003">
    <property type="entry name" value="PH_DOMAIN"/>
    <property type="match status" value="1"/>
</dbReference>
<dbReference type="OrthoDB" id="10254377at2759"/>
<dbReference type="InterPro" id="IPR001849">
    <property type="entry name" value="PH_domain"/>
</dbReference>
<dbReference type="InterPro" id="IPR011993">
    <property type="entry name" value="PH-like_dom_sf"/>
</dbReference>
<dbReference type="InterPro" id="IPR035899">
    <property type="entry name" value="DBL_dom_sf"/>
</dbReference>
<evidence type="ECO:0000313" key="5">
    <source>
        <dbReference type="Proteomes" id="UP000011083"/>
    </source>
</evidence>
<feature type="region of interest" description="Disordered" evidence="1">
    <location>
        <begin position="292"/>
        <end position="322"/>
    </location>
</feature>